<protein>
    <submittedName>
        <fullName evidence="1">Uncharacterized protein</fullName>
    </submittedName>
</protein>
<proteinExistence type="predicted"/>
<comment type="caution">
    <text evidence="1">The sequence shown here is derived from an EMBL/GenBank/DDBJ whole genome shotgun (WGS) entry which is preliminary data.</text>
</comment>
<name>A0A0F9FBC1_9ZZZZ</name>
<feature type="non-terminal residue" evidence="1">
    <location>
        <position position="110"/>
    </location>
</feature>
<dbReference type="AlphaFoldDB" id="A0A0F9FBC1"/>
<reference evidence="1" key="1">
    <citation type="journal article" date="2015" name="Nature">
        <title>Complex archaea that bridge the gap between prokaryotes and eukaryotes.</title>
        <authorList>
            <person name="Spang A."/>
            <person name="Saw J.H."/>
            <person name="Jorgensen S.L."/>
            <person name="Zaremba-Niedzwiedzka K."/>
            <person name="Martijn J."/>
            <person name="Lind A.E."/>
            <person name="van Eijk R."/>
            <person name="Schleper C."/>
            <person name="Guy L."/>
            <person name="Ettema T.J."/>
        </authorList>
    </citation>
    <scope>NUCLEOTIDE SEQUENCE</scope>
</reference>
<sequence length="110" mass="12575">MVKLRLDLQKNEWIELPKGSKEKDSIYMDGILYKSFTNAKEVMKKKSIDLVVAVTGYPGSGKSKLTEQMASFCDPSFDENRMHQTSQDFIDAIEEETQILKAHVLDEAWS</sequence>
<organism evidence="1">
    <name type="scientific">marine sediment metagenome</name>
    <dbReference type="NCBI Taxonomy" id="412755"/>
    <lineage>
        <taxon>unclassified sequences</taxon>
        <taxon>metagenomes</taxon>
        <taxon>ecological metagenomes</taxon>
    </lineage>
</organism>
<evidence type="ECO:0000313" key="1">
    <source>
        <dbReference type="EMBL" id="KKL48382.1"/>
    </source>
</evidence>
<dbReference type="EMBL" id="LAZR01033336">
    <property type="protein sequence ID" value="KKL48382.1"/>
    <property type="molecule type" value="Genomic_DNA"/>
</dbReference>
<gene>
    <name evidence="1" type="ORF">LCGC14_2326030</name>
</gene>
<accession>A0A0F9FBC1</accession>